<dbReference type="KEGG" id="bsan:CHH28_04875"/>
<protein>
    <submittedName>
        <fullName evidence="2">Uncharacterized protein</fullName>
    </submittedName>
</protein>
<evidence type="ECO:0000313" key="3">
    <source>
        <dbReference type="Proteomes" id="UP000202440"/>
    </source>
</evidence>
<organism evidence="2 3">
    <name type="scientific">Bacterioplanes sanyensis</name>
    <dbReference type="NCBI Taxonomy" id="1249553"/>
    <lineage>
        <taxon>Bacteria</taxon>
        <taxon>Pseudomonadati</taxon>
        <taxon>Pseudomonadota</taxon>
        <taxon>Gammaproteobacteria</taxon>
        <taxon>Oceanospirillales</taxon>
        <taxon>Oceanospirillaceae</taxon>
        <taxon>Bacterioplanes</taxon>
    </lineage>
</organism>
<evidence type="ECO:0000256" key="1">
    <source>
        <dbReference type="SAM" id="Coils"/>
    </source>
</evidence>
<dbReference type="AlphaFoldDB" id="A0A222FG49"/>
<name>A0A222FG49_9GAMM</name>
<dbReference type="Gene3D" id="1.25.40.10">
    <property type="entry name" value="Tetratricopeptide repeat domain"/>
    <property type="match status" value="1"/>
</dbReference>
<dbReference type="RefSeq" id="WP_094059254.1">
    <property type="nucleotide sequence ID" value="NZ_CP022530.1"/>
</dbReference>
<keyword evidence="1" id="KW-0175">Coiled coil</keyword>
<keyword evidence="3" id="KW-1185">Reference proteome</keyword>
<accession>A0A222FG49</accession>
<dbReference type="EMBL" id="CP022530">
    <property type="protein sequence ID" value="ASP38055.1"/>
    <property type="molecule type" value="Genomic_DNA"/>
</dbReference>
<sequence length="590" mass="65758">MHTAHTGSRHNGAQSRLSTVTTNVKRSLLVVGFSVIASGCATYGKGVEKALTEVEQGQFVAAEQSFKKALDAQGNDRLLYHLELGVVKHLQNDFAASNAMLEQAERIAEQLETTSVTDTMTVMMSNPRQGPYGGADFEKVYINYYKALNYFGMAEQATNRSDYLSALEGARIESRRLIIRLNNLNTLKGTYAEQAEKDDQLFNKILKIFEKLQGNLVDMDQLQYRDDAMAHYLTGISFEMNGEYDNARISYEKAAKSYEGGFVKQFRLDEEMTEQAWFDAIRMMYKDGLNTKARKARKDKLSPQRQAELKRWLSDDFAQLVVLEHKGLAPQRREMNLSLSTNPTLKALELTPYAFATDRYQLAWFYLLYADKNFVDALANYLDAMEVGIALNSFTKTQTLGPLWDTAVDLGVINAIGGSTRVTVPYYRPAKPLGASQLKINDTTVPMIKASNPAQMGIQEQMTRSSTDIQLALARAVLKGLTADTVGKAGGFMSMVGSVGKLTAQLTDAAETRNWLLLPQDIRVRRVLVEPGQHELELNSQLHGKQKHHSSITMDVKAGDIRLWRVRSLPAPATGANVPVEEPVLQTAEN</sequence>
<evidence type="ECO:0000313" key="2">
    <source>
        <dbReference type="EMBL" id="ASP38055.1"/>
    </source>
</evidence>
<proteinExistence type="predicted"/>
<dbReference type="Proteomes" id="UP000202440">
    <property type="component" value="Chromosome"/>
</dbReference>
<reference evidence="2 3" key="1">
    <citation type="submission" date="2017-07" db="EMBL/GenBank/DDBJ databases">
        <title>Annotated genome sequence of Bacterioplanes sanyensis isolated from Red Sea.</title>
        <authorList>
            <person name="Rehman Z.U."/>
        </authorList>
    </citation>
    <scope>NUCLEOTIDE SEQUENCE [LARGE SCALE GENOMIC DNA]</scope>
    <source>
        <strain evidence="2 3">NV9</strain>
    </source>
</reference>
<feature type="coiled-coil region" evidence="1">
    <location>
        <begin position="87"/>
        <end position="114"/>
    </location>
</feature>
<dbReference type="InterPro" id="IPR011990">
    <property type="entry name" value="TPR-like_helical_dom_sf"/>
</dbReference>
<dbReference type="SUPFAM" id="SSF48452">
    <property type="entry name" value="TPR-like"/>
    <property type="match status" value="1"/>
</dbReference>
<dbReference type="OrthoDB" id="9769023at2"/>
<gene>
    <name evidence="2" type="ORF">CHH28_04875</name>
</gene>